<name>A0A6J4PNC9_9ACTN</name>
<protein>
    <submittedName>
        <fullName evidence="2">Uncharacterized protein</fullName>
    </submittedName>
</protein>
<reference evidence="2" key="1">
    <citation type="submission" date="2020-02" db="EMBL/GenBank/DDBJ databases">
        <authorList>
            <person name="Meier V. D."/>
        </authorList>
    </citation>
    <scope>NUCLEOTIDE SEQUENCE</scope>
    <source>
        <strain evidence="2">AVDCRST_MAG35</strain>
    </source>
</reference>
<accession>A0A6J4PNC9</accession>
<evidence type="ECO:0000256" key="1">
    <source>
        <dbReference type="SAM" id="MobiDB-lite"/>
    </source>
</evidence>
<proteinExistence type="predicted"/>
<feature type="compositionally biased region" description="Low complexity" evidence="1">
    <location>
        <begin position="29"/>
        <end position="39"/>
    </location>
</feature>
<feature type="region of interest" description="Disordered" evidence="1">
    <location>
        <begin position="1"/>
        <end position="102"/>
    </location>
</feature>
<evidence type="ECO:0000313" key="2">
    <source>
        <dbReference type="EMBL" id="CAA9421288.1"/>
    </source>
</evidence>
<feature type="compositionally biased region" description="Basic residues" evidence="1">
    <location>
        <begin position="71"/>
        <end position="92"/>
    </location>
</feature>
<feature type="compositionally biased region" description="Low complexity" evidence="1">
    <location>
        <begin position="93"/>
        <end position="102"/>
    </location>
</feature>
<feature type="non-terminal residue" evidence="2">
    <location>
        <position position="102"/>
    </location>
</feature>
<feature type="non-terminal residue" evidence="2">
    <location>
        <position position="1"/>
    </location>
</feature>
<sequence length="102" mass="11021">GARRAVRFRPGDGIHSIRAGTGRRPRRPAPAGRAAPRARGGPRGRPRHPHRDRPVAGRPGGHPRSPAPRRPGPRRAPHRRRRLVVGHRHPLRARAAAPGGGA</sequence>
<organism evidence="2">
    <name type="scientific">uncultured Quadrisphaera sp</name>
    <dbReference type="NCBI Taxonomy" id="904978"/>
    <lineage>
        <taxon>Bacteria</taxon>
        <taxon>Bacillati</taxon>
        <taxon>Actinomycetota</taxon>
        <taxon>Actinomycetes</taxon>
        <taxon>Kineosporiales</taxon>
        <taxon>Kineosporiaceae</taxon>
        <taxon>Quadrisphaera</taxon>
        <taxon>environmental samples</taxon>
    </lineage>
</organism>
<dbReference type="EMBL" id="CADCUY010000426">
    <property type="protein sequence ID" value="CAA9421288.1"/>
    <property type="molecule type" value="Genomic_DNA"/>
</dbReference>
<dbReference type="AlphaFoldDB" id="A0A6J4PNC9"/>
<feature type="compositionally biased region" description="Basic residues" evidence="1">
    <location>
        <begin position="40"/>
        <end position="51"/>
    </location>
</feature>
<gene>
    <name evidence="2" type="ORF">AVDCRST_MAG35-2004</name>
</gene>